<dbReference type="VEuPathDB" id="FungiDB:SDRG_16208"/>
<gene>
    <name evidence="2" type="ORF">SDRG_16208</name>
</gene>
<dbReference type="Proteomes" id="UP000030762">
    <property type="component" value="Unassembled WGS sequence"/>
</dbReference>
<accession>T0PUS3</accession>
<feature type="compositionally biased region" description="Basic residues" evidence="1">
    <location>
        <begin position="246"/>
        <end position="257"/>
    </location>
</feature>
<keyword evidence="3" id="KW-1185">Reference proteome</keyword>
<feature type="region of interest" description="Disordered" evidence="1">
    <location>
        <begin position="244"/>
        <end position="266"/>
    </location>
</feature>
<dbReference type="AlphaFoldDB" id="T0PUS3"/>
<name>T0PUS3_SAPDV</name>
<feature type="region of interest" description="Disordered" evidence="1">
    <location>
        <begin position="280"/>
        <end position="309"/>
    </location>
</feature>
<evidence type="ECO:0000313" key="3">
    <source>
        <dbReference type="Proteomes" id="UP000030762"/>
    </source>
</evidence>
<evidence type="ECO:0000256" key="1">
    <source>
        <dbReference type="SAM" id="MobiDB-lite"/>
    </source>
</evidence>
<proteinExistence type="predicted"/>
<sequence>MQAPNYRYAGAVLADWGDVAVWKRGFLDAAAAQGLREYYTVKDHAIDPTISPTRRAEIHAAAEIAVAPVAHDLSSKAFGKALLARTHAIIAYVAHAVTTEEAAARVRPIAAVDFLLSALSPHLHNELGDYKSPYALWTKIHDKGYVLMDDCRLFGLLEHVRFADDDELPHALARVEEHIQRFVNVIFVPSHGSDARLVAAADRLKMALLCNACPLEMARVFEAWRADEPVWDYASMRRRLVEQCHHHASSKRRKHKSPPPSSSPVELKGEVVRAHLPSQLQAGAKPAAVAPTGDGHSSSRTTPSAAKKQLEPIVRQREIFQLGQAQGLFINKPPKHIRSELNRLRLMRKAAAEVQT</sequence>
<dbReference type="EMBL" id="JH767249">
    <property type="protein sequence ID" value="EQC25951.1"/>
    <property type="molecule type" value="Genomic_DNA"/>
</dbReference>
<dbReference type="InParanoid" id="T0PUS3"/>
<feature type="compositionally biased region" description="Polar residues" evidence="1">
    <location>
        <begin position="295"/>
        <end position="304"/>
    </location>
</feature>
<reference evidence="2 3" key="1">
    <citation type="submission" date="2012-04" db="EMBL/GenBank/DDBJ databases">
        <title>The Genome Sequence of Saprolegnia declina VS20.</title>
        <authorList>
            <consortium name="The Broad Institute Genome Sequencing Platform"/>
            <person name="Russ C."/>
            <person name="Nusbaum C."/>
            <person name="Tyler B."/>
            <person name="van West P."/>
            <person name="Dieguez-Uribeondo J."/>
            <person name="de Bruijn I."/>
            <person name="Tripathy S."/>
            <person name="Jiang R."/>
            <person name="Young S.K."/>
            <person name="Zeng Q."/>
            <person name="Gargeya S."/>
            <person name="Fitzgerald M."/>
            <person name="Haas B."/>
            <person name="Abouelleil A."/>
            <person name="Alvarado L."/>
            <person name="Arachchi H.M."/>
            <person name="Berlin A."/>
            <person name="Chapman S.B."/>
            <person name="Goldberg J."/>
            <person name="Griggs A."/>
            <person name="Gujja S."/>
            <person name="Hansen M."/>
            <person name="Howarth C."/>
            <person name="Imamovic A."/>
            <person name="Larimer J."/>
            <person name="McCowen C."/>
            <person name="Montmayeur A."/>
            <person name="Murphy C."/>
            <person name="Neiman D."/>
            <person name="Pearson M."/>
            <person name="Priest M."/>
            <person name="Roberts A."/>
            <person name="Saif S."/>
            <person name="Shea T."/>
            <person name="Sisk P."/>
            <person name="Sykes S."/>
            <person name="Wortman J."/>
            <person name="Nusbaum C."/>
            <person name="Birren B."/>
        </authorList>
    </citation>
    <scope>NUCLEOTIDE SEQUENCE [LARGE SCALE GENOMIC DNA]</scope>
    <source>
        <strain evidence="2 3">VS20</strain>
    </source>
</reference>
<organism evidence="2 3">
    <name type="scientific">Saprolegnia diclina (strain VS20)</name>
    <dbReference type="NCBI Taxonomy" id="1156394"/>
    <lineage>
        <taxon>Eukaryota</taxon>
        <taxon>Sar</taxon>
        <taxon>Stramenopiles</taxon>
        <taxon>Oomycota</taxon>
        <taxon>Saprolegniomycetes</taxon>
        <taxon>Saprolegniales</taxon>
        <taxon>Saprolegniaceae</taxon>
        <taxon>Saprolegnia</taxon>
    </lineage>
</organism>
<evidence type="ECO:0000313" key="2">
    <source>
        <dbReference type="EMBL" id="EQC25951.1"/>
    </source>
</evidence>
<dbReference type="GeneID" id="19956935"/>
<dbReference type="RefSeq" id="XP_008620631.1">
    <property type="nucleotide sequence ID" value="XM_008622409.1"/>
</dbReference>
<protein>
    <submittedName>
        <fullName evidence="2">Uncharacterized protein</fullName>
    </submittedName>
</protein>